<evidence type="ECO:0000313" key="3">
    <source>
        <dbReference type="Proteomes" id="UP000823775"/>
    </source>
</evidence>
<sequence length="110" mass="12084">MRGRKERRLICRNFSDSGGLPEIMEAVAWVWWLEIKRNGRGMVSGRGLVHRSSGSFPAGLGIVVRRRHGVNERRRGGEKREAVPCRRTISGEGNKRKGGRSGGDGVSGGD</sequence>
<dbReference type="Proteomes" id="UP000823775">
    <property type="component" value="Unassembled WGS sequence"/>
</dbReference>
<feature type="region of interest" description="Disordered" evidence="1">
    <location>
        <begin position="70"/>
        <end position="110"/>
    </location>
</feature>
<keyword evidence="3" id="KW-1185">Reference proteome</keyword>
<evidence type="ECO:0000313" key="2">
    <source>
        <dbReference type="EMBL" id="MCD9638407.1"/>
    </source>
</evidence>
<feature type="compositionally biased region" description="Basic and acidic residues" evidence="1">
    <location>
        <begin position="70"/>
        <end position="84"/>
    </location>
</feature>
<organism evidence="2 3">
    <name type="scientific">Datura stramonium</name>
    <name type="common">Jimsonweed</name>
    <name type="synonym">Common thornapple</name>
    <dbReference type="NCBI Taxonomy" id="4076"/>
    <lineage>
        <taxon>Eukaryota</taxon>
        <taxon>Viridiplantae</taxon>
        <taxon>Streptophyta</taxon>
        <taxon>Embryophyta</taxon>
        <taxon>Tracheophyta</taxon>
        <taxon>Spermatophyta</taxon>
        <taxon>Magnoliopsida</taxon>
        <taxon>eudicotyledons</taxon>
        <taxon>Gunneridae</taxon>
        <taxon>Pentapetalae</taxon>
        <taxon>asterids</taxon>
        <taxon>lamiids</taxon>
        <taxon>Solanales</taxon>
        <taxon>Solanaceae</taxon>
        <taxon>Solanoideae</taxon>
        <taxon>Datureae</taxon>
        <taxon>Datura</taxon>
    </lineage>
</organism>
<proteinExistence type="predicted"/>
<dbReference type="EMBL" id="JACEIK010002693">
    <property type="protein sequence ID" value="MCD9638407.1"/>
    <property type="molecule type" value="Genomic_DNA"/>
</dbReference>
<name>A0ABS8UW86_DATST</name>
<feature type="compositionally biased region" description="Gly residues" evidence="1">
    <location>
        <begin position="100"/>
        <end position="110"/>
    </location>
</feature>
<evidence type="ECO:0000256" key="1">
    <source>
        <dbReference type="SAM" id="MobiDB-lite"/>
    </source>
</evidence>
<accession>A0ABS8UW86</accession>
<comment type="caution">
    <text evidence="2">The sequence shown here is derived from an EMBL/GenBank/DDBJ whole genome shotgun (WGS) entry which is preliminary data.</text>
</comment>
<reference evidence="2 3" key="1">
    <citation type="journal article" date="2021" name="BMC Genomics">
        <title>Datura genome reveals duplications of psychoactive alkaloid biosynthetic genes and high mutation rate following tissue culture.</title>
        <authorList>
            <person name="Rajewski A."/>
            <person name="Carter-House D."/>
            <person name="Stajich J."/>
            <person name="Litt A."/>
        </authorList>
    </citation>
    <scope>NUCLEOTIDE SEQUENCE [LARGE SCALE GENOMIC DNA]</scope>
    <source>
        <strain evidence="2">AR-01</strain>
    </source>
</reference>
<gene>
    <name evidence="2" type="ORF">HAX54_022366</name>
</gene>
<protein>
    <submittedName>
        <fullName evidence="2">Uncharacterized protein</fullName>
    </submittedName>
</protein>